<dbReference type="KEGG" id="raj:RA11412_2405"/>
<dbReference type="GeneID" id="93862567"/>
<protein>
    <submittedName>
        <fullName evidence="3">Uncharacterized protein</fullName>
    </submittedName>
</protein>
<gene>
    <name evidence="3" type="ORF">RA11412_2405</name>
</gene>
<evidence type="ECO:0000313" key="3">
    <source>
        <dbReference type="EMBL" id="BAV88704.1"/>
    </source>
</evidence>
<keyword evidence="2" id="KW-0732">Signal</keyword>
<keyword evidence="4" id="KW-1185">Reference proteome</keyword>
<feature type="signal peptide" evidence="2">
    <location>
        <begin position="1"/>
        <end position="31"/>
    </location>
</feature>
<dbReference type="Proteomes" id="UP000250241">
    <property type="component" value="Chromosome"/>
</dbReference>
<evidence type="ECO:0000256" key="1">
    <source>
        <dbReference type="SAM" id="MobiDB-lite"/>
    </source>
</evidence>
<feature type="region of interest" description="Disordered" evidence="1">
    <location>
        <begin position="33"/>
        <end position="82"/>
    </location>
</feature>
<evidence type="ECO:0000313" key="4">
    <source>
        <dbReference type="Proteomes" id="UP000250241"/>
    </source>
</evidence>
<feature type="compositionally biased region" description="Basic and acidic residues" evidence="1">
    <location>
        <begin position="70"/>
        <end position="82"/>
    </location>
</feature>
<accession>A0A2Z5R2F2</accession>
<reference evidence="3 4" key="1">
    <citation type="submission" date="2016-10" db="EMBL/GenBank/DDBJ databases">
        <title>Genome sequence of Rothia aeria strain JCM11412.</title>
        <authorList>
            <person name="Nambu T."/>
        </authorList>
    </citation>
    <scope>NUCLEOTIDE SEQUENCE [LARGE SCALE GENOMIC DNA]</scope>
    <source>
        <strain evidence="3 4">JCM 11412</strain>
    </source>
</reference>
<dbReference type="AlphaFoldDB" id="A0A2Z5R2F2"/>
<name>A0A2Z5R2F2_9MICC</name>
<organism evidence="3 4">
    <name type="scientific">Rothia aeria</name>
    <dbReference type="NCBI Taxonomy" id="172042"/>
    <lineage>
        <taxon>Bacteria</taxon>
        <taxon>Bacillati</taxon>
        <taxon>Actinomycetota</taxon>
        <taxon>Actinomycetes</taxon>
        <taxon>Micrococcales</taxon>
        <taxon>Micrococcaceae</taxon>
        <taxon>Rothia</taxon>
    </lineage>
</organism>
<proteinExistence type="predicted"/>
<dbReference type="RefSeq" id="WP_128087995.1">
    <property type="nucleotide sequence ID" value="NZ_CP068102.1"/>
</dbReference>
<dbReference type="EMBL" id="AP017895">
    <property type="protein sequence ID" value="BAV88704.1"/>
    <property type="molecule type" value="Genomic_DNA"/>
</dbReference>
<feature type="chain" id="PRO_5043467183" evidence="2">
    <location>
        <begin position="32"/>
        <end position="82"/>
    </location>
</feature>
<sequence length="82" mass="8442">MKKNTSPFVIGAGAVAVLSLTGAVFATGALAASTPDEQPLPNYTWAVPSDAPTRDPLPSYNPEAAATDTPSEHAEVHPTEQP</sequence>
<evidence type="ECO:0000256" key="2">
    <source>
        <dbReference type="SAM" id="SignalP"/>
    </source>
</evidence>